<evidence type="ECO:0000256" key="11">
    <source>
        <dbReference type="SAM" id="MobiDB-lite"/>
    </source>
</evidence>
<keyword evidence="3" id="KW-0240">DNA-directed RNA polymerase</keyword>
<evidence type="ECO:0000256" key="1">
    <source>
        <dbReference type="ARBA" id="ARBA00004123"/>
    </source>
</evidence>
<dbReference type="PANTHER" id="PTHR23171">
    <property type="entry name" value="GDOWN1"/>
    <property type="match status" value="1"/>
</dbReference>
<evidence type="ECO:0000256" key="2">
    <source>
        <dbReference type="ARBA" id="ARBA00009876"/>
    </source>
</evidence>
<evidence type="ECO:0000313" key="12">
    <source>
        <dbReference type="Proteomes" id="UP000504612"/>
    </source>
</evidence>
<keyword evidence="7" id="KW-0539">Nucleus</keyword>
<dbReference type="GO" id="GO:0003711">
    <property type="term" value="F:transcription elongation factor activity"/>
    <property type="evidence" value="ECO:0007669"/>
    <property type="project" value="InterPro"/>
</dbReference>
<dbReference type="GeneID" id="113421611"/>
<evidence type="ECO:0000256" key="6">
    <source>
        <dbReference type="ARBA" id="ARBA00023163"/>
    </source>
</evidence>
<dbReference type="GO" id="GO:0035556">
    <property type="term" value="P:intracellular signal transduction"/>
    <property type="evidence" value="ECO:0007669"/>
    <property type="project" value="TreeGrafter"/>
</dbReference>
<organism evidence="12 13">
    <name type="scientific">Notechis scutatus</name>
    <name type="common">mainland tiger snake</name>
    <dbReference type="NCBI Taxonomy" id="8663"/>
    <lineage>
        <taxon>Eukaryota</taxon>
        <taxon>Metazoa</taxon>
        <taxon>Chordata</taxon>
        <taxon>Craniata</taxon>
        <taxon>Vertebrata</taxon>
        <taxon>Euteleostomi</taxon>
        <taxon>Lepidosauria</taxon>
        <taxon>Squamata</taxon>
        <taxon>Bifurcata</taxon>
        <taxon>Unidentata</taxon>
        <taxon>Episquamata</taxon>
        <taxon>Toxicofera</taxon>
        <taxon>Serpentes</taxon>
        <taxon>Colubroidea</taxon>
        <taxon>Elapidae</taxon>
        <taxon>Hydrophiinae</taxon>
        <taxon>Notechis</taxon>
    </lineage>
</organism>
<dbReference type="GO" id="GO:0006368">
    <property type="term" value="P:transcription elongation by RNA polymerase II"/>
    <property type="evidence" value="ECO:0007669"/>
    <property type="project" value="InterPro"/>
</dbReference>
<evidence type="ECO:0000256" key="8">
    <source>
        <dbReference type="ARBA" id="ARBA00024236"/>
    </source>
</evidence>
<protein>
    <recommendedName>
        <fullName evidence="8">DNA-directed RNA polymerase II subunit GRINL1A</fullName>
    </recommendedName>
    <alternativeName>
        <fullName evidence="10">DNA-directed RNA polymerase II subunit M</fullName>
    </alternativeName>
    <alternativeName>
        <fullName evidence="9">Glutamate receptor-like protein 1A</fullName>
    </alternativeName>
</protein>
<evidence type="ECO:0000256" key="7">
    <source>
        <dbReference type="ARBA" id="ARBA00023242"/>
    </source>
</evidence>
<dbReference type="AlphaFoldDB" id="A0A6J1V540"/>
<dbReference type="RefSeq" id="XP_026537865.1">
    <property type="nucleotide sequence ID" value="XM_026682080.1"/>
</dbReference>
<feature type="region of interest" description="Disordered" evidence="11">
    <location>
        <begin position="86"/>
        <end position="117"/>
    </location>
</feature>
<evidence type="ECO:0000256" key="3">
    <source>
        <dbReference type="ARBA" id="ARBA00022478"/>
    </source>
</evidence>
<dbReference type="Pfam" id="PF15328">
    <property type="entry name" value="GCOM2"/>
    <property type="match status" value="1"/>
</dbReference>
<dbReference type="CTD" id="81488"/>
<keyword evidence="4" id="KW-0597">Phosphoprotein</keyword>
<comment type="similarity">
    <text evidence="2">Belongs to the GRINL1 family.</text>
</comment>
<proteinExistence type="inferred from homology"/>
<dbReference type="PANTHER" id="PTHR23171:SF5">
    <property type="entry name" value="DNA-DIRECTED RNA POLYMERASE II SUBUNIT GRINL1A"/>
    <property type="match status" value="1"/>
</dbReference>
<dbReference type="GO" id="GO:0016591">
    <property type="term" value="C:RNA polymerase II, holoenzyme"/>
    <property type="evidence" value="ECO:0007669"/>
    <property type="project" value="TreeGrafter"/>
</dbReference>
<comment type="subcellular location">
    <subcellularLocation>
        <location evidence="1">Nucleus</location>
    </subcellularLocation>
</comment>
<dbReference type="GO" id="GO:0051685">
    <property type="term" value="P:maintenance of ER location"/>
    <property type="evidence" value="ECO:0007669"/>
    <property type="project" value="TreeGrafter"/>
</dbReference>
<dbReference type="PRINTS" id="PR02085">
    <property type="entry name" value="POLR2GRINL1"/>
</dbReference>
<evidence type="ECO:0000256" key="4">
    <source>
        <dbReference type="ARBA" id="ARBA00022553"/>
    </source>
</evidence>
<reference evidence="13" key="1">
    <citation type="submission" date="2025-08" db="UniProtKB">
        <authorList>
            <consortium name="RefSeq"/>
        </authorList>
    </citation>
    <scope>IDENTIFICATION</scope>
</reference>
<dbReference type="GO" id="GO:0031674">
    <property type="term" value="C:I band"/>
    <property type="evidence" value="ECO:0007669"/>
    <property type="project" value="TreeGrafter"/>
</dbReference>
<accession>A0A6J1V540</accession>
<dbReference type="KEGG" id="nss:113421611"/>
<evidence type="ECO:0000256" key="9">
    <source>
        <dbReference type="ARBA" id="ARBA00029649"/>
    </source>
</evidence>
<keyword evidence="6" id="KW-0804">Transcription</keyword>
<keyword evidence="12" id="KW-1185">Reference proteome</keyword>
<name>A0A6J1V540_9SAUR</name>
<keyword evidence="5" id="KW-0175">Coiled coil</keyword>
<dbReference type="InterPro" id="IPR026213">
    <property type="entry name" value="GRINL1"/>
</dbReference>
<dbReference type="GO" id="GO:0005635">
    <property type="term" value="C:nuclear envelope"/>
    <property type="evidence" value="ECO:0007669"/>
    <property type="project" value="TreeGrafter"/>
</dbReference>
<evidence type="ECO:0000256" key="10">
    <source>
        <dbReference type="ARBA" id="ARBA00033073"/>
    </source>
</evidence>
<evidence type="ECO:0000313" key="13">
    <source>
        <dbReference type="RefSeq" id="XP_026537865.1"/>
    </source>
</evidence>
<evidence type="ECO:0000256" key="5">
    <source>
        <dbReference type="ARBA" id="ARBA00023054"/>
    </source>
</evidence>
<dbReference type="Proteomes" id="UP000504612">
    <property type="component" value="Unplaced"/>
</dbReference>
<dbReference type="InterPro" id="IPR051375">
    <property type="entry name" value="Tuftelin_GRINL1A/MYZAP/CCD68"/>
</dbReference>
<gene>
    <name evidence="13" type="primary">POLR2M</name>
</gene>
<sequence length="188" mass="20502">MSKPEPNPLNGRSLPELREMLLRQERLLGDRAVVSRLPDGGERVRECAARLRAAVAERERRRSGGGPEAAPPALALAGLSLAAEKGGRCGAGARPGGAPRREKRRPEDASAARLPPLRHAPARLLPLAESVAIQLRQEEARQEMQAKVAAQKLAERLGIKMVHYEPEGQVMTGYREVRDEEEDSSAED</sequence>